<dbReference type="AlphaFoldDB" id="Q9XFE9"/>
<sequence length="52" mass="5820">MFFFWNLHLVSANYVRCILPMLLPYATGASYPPTATAALLKFESYGVISADF</sequence>
<organism evidence="1">
    <name type="scientific">Oryza sativa</name>
    <name type="common">Rice</name>
    <dbReference type="NCBI Taxonomy" id="4530"/>
    <lineage>
        <taxon>Eukaryota</taxon>
        <taxon>Viridiplantae</taxon>
        <taxon>Streptophyta</taxon>
        <taxon>Embryophyta</taxon>
        <taxon>Tracheophyta</taxon>
        <taxon>Spermatophyta</taxon>
        <taxon>Magnoliopsida</taxon>
        <taxon>Liliopsida</taxon>
        <taxon>Poales</taxon>
        <taxon>Poaceae</taxon>
        <taxon>BOP clade</taxon>
        <taxon>Oryzoideae</taxon>
        <taxon>Oryzeae</taxon>
        <taxon>Oryzinae</taxon>
        <taxon>Oryza</taxon>
    </lineage>
</organism>
<name>Q9XFE9_ORYSA</name>
<proteinExistence type="evidence at transcript level"/>
<reference evidence="1" key="1">
    <citation type="submission" date="1999-04" db="EMBL/GenBank/DDBJ databases">
        <title>Suppression subtractive hybridization (SSH) identified candidate genes that are differentially expressed at rice young panicle.</title>
        <authorList>
            <person name="Liu J."/>
            <person name="Yang J."/>
        </authorList>
    </citation>
    <scope>NUCLEOTIDE SEQUENCE</scope>
    <source>
        <tissue evidence="1">Panicle</tissue>
    </source>
</reference>
<evidence type="ECO:0000313" key="1">
    <source>
        <dbReference type="EMBL" id="AAD29713.1"/>
    </source>
</evidence>
<dbReference type="EMBL" id="AF140500">
    <property type="protein sequence ID" value="AAD29713.1"/>
    <property type="molecule type" value="mRNA"/>
</dbReference>
<protein>
    <submittedName>
        <fullName evidence="1">Uncharacterized protein</fullName>
    </submittedName>
</protein>
<accession>Q9XFE9</accession>